<dbReference type="RefSeq" id="WP_073598237.1">
    <property type="nucleotide sequence ID" value="NZ_MRCB01000002.1"/>
</dbReference>
<feature type="region of interest" description="Disordered" evidence="2">
    <location>
        <begin position="1017"/>
        <end position="1046"/>
    </location>
</feature>
<dbReference type="EMBL" id="MRCB01000002">
    <property type="protein sequence ID" value="OKH26130.1"/>
    <property type="molecule type" value="Genomic_DNA"/>
</dbReference>
<comment type="caution">
    <text evidence="3">The sequence shown here is derived from an EMBL/GenBank/DDBJ whole genome shotgun (WGS) entry which is preliminary data.</text>
</comment>
<feature type="compositionally biased region" description="Polar residues" evidence="2">
    <location>
        <begin position="1024"/>
        <end position="1035"/>
    </location>
</feature>
<dbReference type="InterPro" id="IPR025904">
    <property type="entry name" value="Tubulin-like"/>
</dbReference>
<protein>
    <recommendedName>
        <fullName evidence="5">SHOCT domain-containing protein</fullName>
    </recommendedName>
</protein>
<dbReference type="SUPFAM" id="SSF52490">
    <property type="entry name" value="Tubulin nucleotide-binding domain-like"/>
    <property type="match status" value="1"/>
</dbReference>
<gene>
    <name evidence="3" type="ORF">NIES593_03390</name>
</gene>
<name>A0A1U7HRA1_9CYAN</name>
<dbReference type="AlphaFoldDB" id="A0A1U7HRA1"/>
<evidence type="ECO:0000256" key="1">
    <source>
        <dbReference type="SAM" id="Coils"/>
    </source>
</evidence>
<dbReference type="OrthoDB" id="3400278at2"/>
<keyword evidence="1" id="KW-0175">Coiled coil</keyword>
<evidence type="ECO:0000313" key="3">
    <source>
        <dbReference type="EMBL" id="OKH26130.1"/>
    </source>
</evidence>
<reference evidence="3 4" key="1">
    <citation type="submission" date="2016-11" db="EMBL/GenBank/DDBJ databases">
        <title>Draft Genome Sequences of Nine Cyanobacterial Strains from Diverse Habitats.</title>
        <authorList>
            <person name="Zhu T."/>
            <person name="Hou S."/>
            <person name="Lu X."/>
            <person name="Hess W.R."/>
        </authorList>
    </citation>
    <scope>NUCLEOTIDE SEQUENCE [LARGE SCALE GENOMIC DNA]</scope>
    <source>
        <strain evidence="3 4">NIES-593</strain>
    </source>
</reference>
<dbReference type="Proteomes" id="UP000186868">
    <property type="component" value="Unassembled WGS sequence"/>
</dbReference>
<proteinExistence type="predicted"/>
<accession>A0A1U7HRA1</accession>
<evidence type="ECO:0008006" key="5">
    <source>
        <dbReference type="Google" id="ProtNLM"/>
    </source>
</evidence>
<dbReference type="Gene3D" id="3.40.50.1440">
    <property type="entry name" value="Tubulin/FtsZ, GTPase domain"/>
    <property type="match status" value="1"/>
</dbReference>
<dbReference type="Pfam" id="PF13809">
    <property type="entry name" value="Tubulin_2"/>
    <property type="match status" value="1"/>
</dbReference>
<evidence type="ECO:0000256" key="2">
    <source>
        <dbReference type="SAM" id="MobiDB-lite"/>
    </source>
</evidence>
<feature type="coiled-coil region" evidence="1">
    <location>
        <begin position="517"/>
        <end position="564"/>
    </location>
</feature>
<evidence type="ECO:0000313" key="4">
    <source>
        <dbReference type="Proteomes" id="UP000186868"/>
    </source>
</evidence>
<dbReference type="STRING" id="1921803.NIES593_03390"/>
<dbReference type="InterPro" id="IPR036525">
    <property type="entry name" value="Tubulin/FtsZ_GTPase_sf"/>
</dbReference>
<organism evidence="3 4">
    <name type="scientific">Hydrococcus rivularis NIES-593</name>
    <dbReference type="NCBI Taxonomy" id="1921803"/>
    <lineage>
        <taxon>Bacteria</taxon>
        <taxon>Bacillati</taxon>
        <taxon>Cyanobacteriota</taxon>
        <taxon>Cyanophyceae</taxon>
        <taxon>Pleurocapsales</taxon>
        <taxon>Hydrococcaceae</taxon>
        <taxon>Hydrococcus</taxon>
    </lineage>
</organism>
<sequence>MGNQSLKNEKQSRQIKRTLCIGLGGTGRDVLMQIRRLIIDRYGKLSELPVVSFVHIDADKGASQISGLRTGNTYHGEDILFRDAEKVIATMSSQEVNDLAQGLERRSIYEREGPYDRIGCWFAPQLLKNIKAIEDGASGIRPVGRLAFFQNYRKIQKAIETAENCTRGHDKKLLEKGLILEPGLNIFVVGSLCGGTGSGMFLDVAYSLRRAYSDKENQIVGYLIISPELYGNTPSMNANTYAALKELNYYASENTTFEARYDSQHLIDVNETRPPFDFVYLVSNQTANDHKIIEKSKLSNIIAHKIYLDFADELSPIIQGQKNNFLEKLSRTDEHPRRNVQRYLTFGLAKIYFPRDLTVQVSLNHIKLKLLSFWLNGEGQSPDTQALLERFLLNWRSDRDGRDIFTLKLEEAAQDNNKTFVQTINNWKNQLEQRILACQNQSDRQKLIQQLPGDFRSQFRKVQPGETESTRGVWLTTLQQINHRVAAKFQQDIMQFLTDLLNPANADFSLSSTRSWLEALLTELNKYQRNLEDKLQNLSNLYCIEDVERKWQDASQILQDIEQKKGLFGINTQKNSQFQEESMRVLQDVCKLTKHNFDYALNQEALKIVKNLQQIVQAIATQANNFDNLLKILQTDYEKRGDDLEHLNEDRMNGEAIFADKDTNECYESLLANNERRSQLIAVSAKITEPINLGESLIHFLTQDRLIDEKQLQEKIDEIVESLFGSRTLNIVQSVIKRFLQKYPFSDGETRLAQIIREADPLLPLNLSAPYFFNEAGKSFKIIGFKDTDEREVKQFRDLLTRNLGIADNVLKPTQTEDEIVIINEYAAFPLRLISGLQQMREQYNRQQKYESILLHNDYRKTFIDIIPPDARKMEELQDIFYTCLAFNLLEENPETQKYEFQYYDGLRNLYETVELSYIWNEALEQLANLQDMTKALKELRDKAIHEIKIQNDRWDNYYLPKLREFVRKVDRLSEYDPNFPEKATVVGVKATIDTPAKEGIVVRILRHVQEEIIQKRPLPPTNIPSTNLLTPSSERSGDRAGNNNINTQLEPVYELEFELTEKPSQNSPSNNQKVNDLEAMQKLRELIQMKKEGDLTEEEFKALKKQLLDL</sequence>
<keyword evidence="4" id="KW-1185">Reference proteome</keyword>